<dbReference type="RefSeq" id="WP_345422388.1">
    <property type="nucleotide sequence ID" value="NZ_BAABHO010000055.1"/>
</dbReference>
<evidence type="ECO:0000313" key="2">
    <source>
        <dbReference type="EMBL" id="GAA4806815.1"/>
    </source>
</evidence>
<organism evidence="2 3">
    <name type="scientific">Actinomycetospora chlora</name>
    <dbReference type="NCBI Taxonomy" id="663608"/>
    <lineage>
        <taxon>Bacteria</taxon>
        <taxon>Bacillati</taxon>
        <taxon>Actinomycetota</taxon>
        <taxon>Actinomycetes</taxon>
        <taxon>Pseudonocardiales</taxon>
        <taxon>Pseudonocardiaceae</taxon>
        <taxon>Actinomycetospora</taxon>
    </lineage>
</organism>
<reference evidence="3" key="1">
    <citation type="journal article" date="2019" name="Int. J. Syst. Evol. Microbiol.">
        <title>The Global Catalogue of Microorganisms (GCM) 10K type strain sequencing project: providing services to taxonomists for standard genome sequencing and annotation.</title>
        <authorList>
            <consortium name="The Broad Institute Genomics Platform"/>
            <consortium name="The Broad Institute Genome Sequencing Center for Infectious Disease"/>
            <person name="Wu L."/>
            <person name="Ma J."/>
        </authorList>
    </citation>
    <scope>NUCLEOTIDE SEQUENCE [LARGE SCALE GENOMIC DNA]</scope>
    <source>
        <strain evidence="3">JCM 17979</strain>
    </source>
</reference>
<accession>A0ABP9CEU6</accession>
<dbReference type="EMBL" id="BAABHO010000055">
    <property type="protein sequence ID" value="GAA4806815.1"/>
    <property type="molecule type" value="Genomic_DNA"/>
</dbReference>
<feature type="transmembrane region" description="Helical" evidence="1">
    <location>
        <begin position="25"/>
        <end position="46"/>
    </location>
</feature>
<keyword evidence="1" id="KW-0472">Membrane</keyword>
<gene>
    <name evidence="2" type="ORF">GCM10023200_50550</name>
</gene>
<keyword evidence="1" id="KW-1133">Transmembrane helix</keyword>
<sequence length="89" mass="8601">MAAVGDVVTPAGTSPDARPGRLARALPLVLAALLAVAAVGTVGAAGCDDPGTYVSTPDGYTLVGGCVSPGKLDPMISDPTVADPAARRG</sequence>
<protein>
    <submittedName>
        <fullName evidence="2">Uncharacterized protein</fullName>
    </submittedName>
</protein>
<keyword evidence="3" id="KW-1185">Reference proteome</keyword>
<comment type="caution">
    <text evidence="2">The sequence shown here is derived from an EMBL/GenBank/DDBJ whole genome shotgun (WGS) entry which is preliminary data.</text>
</comment>
<evidence type="ECO:0000313" key="3">
    <source>
        <dbReference type="Proteomes" id="UP001500928"/>
    </source>
</evidence>
<dbReference type="Proteomes" id="UP001500928">
    <property type="component" value="Unassembled WGS sequence"/>
</dbReference>
<proteinExistence type="predicted"/>
<keyword evidence="1" id="KW-0812">Transmembrane</keyword>
<name>A0ABP9CEU6_9PSEU</name>
<evidence type="ECO:0000256" key="1">
    <source>
        <dbReference type="SAM" id="Phobius"/>
    </source>
</evidence>